<name>A0A2V2YZ55_9BACL</name>
<sequence>MKGRGREAFSRFRPVLRFVEKLLGLVPRPLQKWMWTLSDLLPDLPGTALRYCLLRKLAHRCGDNVLIGRAVELRYPERMSIGSNVSIHKQCYVDAYGGLTIEDEVSIAHQSSIVSFQHTWSDESLTIRDNPVTGAAISIGRDVWIGCGCRILAGASIGSRSIVAAGAVVTKSVPAGTLAAGVPARVVKTISRAEQVHPVAAAAAE</sequence>
<dbReference type="EMBL" id="QGTQ01000002">
    <property type="protein sequence ID" value="PWW07543.1"/>
    <property type="molecule type" value="Genomic_DNA"/>
</dbReference>
<dbReference type="RefSeq" id="WP_245946530.1">
    <property type="nucleotide sequence ID" value="NZ_CP054612.1"/>
</dbReference>
<accession>A0A2V2YZ55</accession>
<evidence type="ECO:0000256" key="1">
    <source>
        <dbReference type="ARBA" id="ARBA00007274"/>
    </source>
</evidence>
<keyword evidence="2 3" id="KW-0808">Transferase</keyword>
<keyword evidence="4" id="KW-1185">Reference proteome</keyword>
<dbReference type="InterPro" id="IPR051159">
    <property type="entry name" value="Hexapeptide_acetyltransf"/>
</dbReference>
<dbReference type="PANTHER" id="PTHR23416">
    <property type="entry name" value="SIALIC ACID SYNTHASE-RELATED"/>
    <property type="match status" value="1"/>
</dbReference>
<dbReference type="Proteomes" id="UP000246635">
    <property type="component" value="Unassembled WGS sequence"/>
</dbReference>
<gene>
    <name evidence="3" type="ORF">DFQ01_102442</name>
</gene>
<comment type="similarity">
    <text evidence="1">Belongs to the transferase hexapeptide repeat family.</text>
</comment>
<dbReference type="CDD" id="cd04647">
    <property type="entry name" value="LbH_MAT_like"/>
    <property type="match status" value="1"/>
</dbReference>
<comment type="caution">
    <text evidence="3">The sequence shown here is derived from an EMBL/GenBank/DDBJ whole genome shotgun (WGS) entry which is preliminary data.</text>
</comment>
<dbReference type="GO" id="GO:0005829">
    <property type="term" value="C:cytosol"/>
    <property type="evidence" value="ECO:0007669"/>
    <property type="project" value="TreeGrafter"/>
</dbReference>
<evidence type="ECO:0000256" key="2">
    <source>
        <dbReference type="ARBA" id="ARBA00022679"/>
    </source>
</evidence>
<dbReference type="GO" id="GO:0008374">
    <property type="term" value="F:O-acyltransferase activity"/>
    <property type="evidence" value="ECO:0007669"/>
    <property type="project" value="TreeGrafter"/>
</dbReference>
<dbReference type="InterPro" id="IPR011004">
    <property type="entry name" value="Trimer_LpxA-like_sf"/>
</dbReference>
<proteinExistence type="inferred from homology"/>
<dbReference type="Gene3D" id="2.160.10.10">
    <property type="entry name" value="Hexapeptide repeat proteins"/>
    <property type="match status" value="1"/>
</dbReference>
<dbReference type="AlphaFoldDB" id="A0A2V2YZ55"/>
<evidence type="ECO:0000313" key="3">
    <source>
        <dbReference type="EMBL" id="PWW07543.1"/>
    </source>
</evidence>
<protein>
    <submittedName>
        <fullName evidence="3">Succinyltransferase-like protein</fullName>
    </submittedName>
</protein>
<reference evidence="3 4" key="1">
    <citation type="submission" date="2018-05" db="EMBL/GenBank/DDBJ databases">
        <title>Genomic Encyclopedia of Type Strains, Phase III (KMG-III): the genomes of soil and plant-associated and newly described type strains.</title>
        <authorList>
            <person name="Whitman W."/>
        </authorList>
    </citation>
    <scope>NUCLEOTIDE SEQUENCE [LARGE SCALE GENOMIC DNA]</scope>
    <source>
        <strain evidence="3 4">CECT 5696</strain>
    </source>
</reference>
<dbReference type="SUPFAM" id="SSF51161">
    <property type="entry name" value="Trimeric LpxA-like enzymes"/>
    <property type="match status" value="1"/>
</dbReference>
<dbReference type="Pfam" id="PF00132">
    <property type="entry name" value="Hexapep"/>
    <property type="match status" value="1"/>
</dbReference>
<organism evidence="3 4">
    <name type="scientific">Paenibacillus cellulosilyticus</name>
    <dbReference type="NCBI Taxonomy" id="375489"/>
    <lineage>
        <taxon>Bacteria</taxon>
        <taxon>Bacillati</taxon>
        <taxon>Bacillota</taxon>
        <taxon>Bacilli</taxon>
        <taxon>Bacillales</taxon>
        <taxon>Paenibacillaceae</taxon>
        <taxon>Paenibacillus</taxon>
    </lineage>
</organism>
<evidence type="ECO:0000313" key="4">
    <source>
        <dbReference type="Proteomes" id="UP000246635"/>
    </source>
</evidence>
<dbReference type="PANTHER" id="PTHR23416:SF23">
    <property type="entry name" value="ACETYLTRANSFERASE C18B11.09C-RELATED"/>
    <property type="match status" value="1"/>
</dbReference>
<dbReference type="InterPro" id="IPR001451">
    <property type="entry name" value="Hexapep"/>
</dbReference>